<proteinExistence type="predicted"/>
<reference evidence="1" key="1">
    <citation type="submission" date="2023-10" db="EMBL/GenBank/DDBJ databases">
        <authorList>
            <person name="Chen Y."/>
            <person name="Shah S."/>
            <person name="Dougan E. K."/>
            <person name="Thang M."/>
            <person name="Chan C."/>
        </authorList>
    </citation>
    <scope>NUCLEOTIDE SEQUENCE [LARGE SCALE GENOMIC DNA]</scope>
</reference>
<protein>
    <submittedName>
        <fullName evidence="1">Uncharacterized protein</fullName>
    </submittedName>
</protein>
<evidence type="ECO:0000313" key="2">
    <source>
        <dbReference type="Proteomes" id="UP001189429"/>
    </source>
</evidence>
<comment type="caution">
    <text evidence="1">The sequence shown here is derived from an EMBL/GenBank/DDBJ whole genome shotgun (WGS) entry which is preliminary data.</text>
</comment>
<accession>A0ABN9WVI5</accession>
<keyword evidence="2" id="KW-1185">Reference proteome</keyword>
<dbReference type="EMBL" id="CAUYUJ010019324">
    <property type="protein sequence ID" value="CAK0890244.1"/>
    <property type="molecule type" value="Genomic_DNA"/>
</dbReference>
<organism evidence="1 2">
    <name type="scientific">Prorocentrum cordatum</name>
    <dbReference type="NCBI Taxonomy" id="2364126"/>
    <lineage>
        <taxon>Eukaryota</taxon>
        <taxon>Sar</taxon>
        <taxon>Alveolata</taxon>
        <taxon>Dinophyceae</taxon>
        <taxon>Prorocentrales</taxon>
        <taxon>Prorocentraceae</taxon>
        <taxon>Prorocentrum</taxon>
    </lineage>
</organism>
<name>A0ABN9WVI5_9DINO</name>
<gene>
    <name evidence="1" type="ORF">PCOR1329_LOCUS70534</name>
</gene>
<dbReference type="Proteomes" id="UP001189429">
    <property type="component" value="Unassembled WGS sequence"/>
</dbReference>
<evidence type="ECO:0000313" key="1">
    <source>
        <dbReference type="EMBL" id="CAK0890244.1"/>
    </source>
</evidence>
<sequence length="456" mass="49326">MGQRASYRPPRARVLARRAATALCVVSAGLAGTRFVQLQPEDALAGGLAEGSSAAARAGSVAAAGAGGVSVQASGVASGAGAEATHESEAAGAGRLWKASASTTAQMGGAIAEVVGTTSTTTQAATQQQTKTRIWFFVQRKNYDYGRYLYWPVLASLSDSFNALGAASDIVGVRDVDRMESHIVSRSGVIESHWIVIFSEPPAKCNESMTEIWEYSMKNMPYYQGNSPATTRFLPPHYSNSLDYGVDLNNATAHQSRTCLLQNKGFRPKLVTEAVMKFFNRTHSLLEVSVNPFSSSRARLRKTFMGCAMGLNMHATGERAVGQMESFRMALFLSNKMCVLSESLDRADVPLWDSLVKMPTASWKPNVSSRIAGLEGMFSIIGDLMKDPLALAECRRKSHELYKTRFSGERVLSSAGINATMLRLLEEHVRNKHNDGTWLRDAQAAGINAKKLGLVV</sequence>